<keyword evidence="5" id="KW-0411">Iron-sulfur</keyword>
<keyword evidence="8" id="KW-1185">Reference proteome</keyword>
<organism evidence="7 8">
    <name type="scientific">Alkaliphilus oremlandii (strain OhILAs)</name>
    <name type="common">Clostridium oremlandii (strain OhILAs)</name>
    <dbReference type="NCBI Taxonomy" id="350688"/>
    <lineage>
        <taxon>Bacteria</taxon>
        <taxon>Bacillati</taxon>
        <taxon>Bacillota</taxon>
        <taxon>Clostridia</taxon>
        <taxon>Peptostreptococcales</taxon>
        <taxon>Natronincolaceae</taxon>
        <taxon>Alkaliphilus</taxon>
    </lineage>
</organism>
<evidence type="ECO:0000256" key="2">
    <source>
        <dbReference type="ARBA" id="ARBA00022723"/>
    </source>
</evidence>
<dbReference type="PROSITE" id="PS51296">
    <property type="entry name" value="RIESKE"/>
    <property type="match status" value="1"/>
</dbReference>
<evidence type="ECO:0000313" key="8">
    <source>
        <dbReference type="Proteomes" id="UP000000269"/>
    </source>
</evidence>
<dbReference type="InterPro" id="IPR050584">
    <property type="entry name" value="Cholesterol_7-desaturase"/>
</dbReference>
<evidence type="ECO:0000259" key="6">
    <source>
        <dbReference type="PROSITE" id="PS51296"/>
    </source>
</evidence>
<name>A8MLZ2_ALKOO</name>
<dbReference type="KEGG" id="aoe:Clos_0599"/>
<dbReference type="GO" id="GO:0051537">
    <property type="term" value="F:2 iron, 2 sulfur cluster binding"/>
    <property type="evidence" value="ECO:0007669"/>
    <property type="project" value="UniProtKB-KW"/>
</dbReference>
<keyword evidence="3" id="KW-0560">Oxidoreductase</keyword>
<proteinExistence type="predicted"/>
<dbReference type="STRING" id="350688.Clos_0599"/>
<accession>A8MLZ2</accession>
<evidence type="ECO:0000256" key="1">
    <source>
        <dbReference type="ARBA" id="ARBA00022714"/>
    </source>
</evidence>
<dbReference type="Proteomes" id="UP000000269">
    <property type="component" value="Chromosome"/>
</dbReference>
<dbReference type="InterPro" id="IPR044043">
    <property type="entry name" value="VanA_C_cat"/>
</dbReference>
<dbReference type="InterPro" id="IPR017941">
    <property type="entry name" value="Rieske_2Fe-2S"/>
</dbReference>
<dbReference type="Pfam" id="PF19112">
    <property type="entry name" value="VanA_C"/>
    <property type="match status" value="1"/>
</dbReference>
<keyword evidence="1" id="KW-0001">2Fe-2S</keyword>
<dbReference type="Gene3D" id="2.102.10.10">
    <property type="entry name" value="Rieske [2Fe-2S] iron-sulphur domain"/>
    <property type="match status" value="1"/>
</dbReference>
<dbReference type="SUPFAM" id="SSF55961">
    <property type="entry name" value="Bet v1-like"/>
    <property type="match status" value="1"/>
</dbReference>
<dbReference type="Gene3D" id="3.90.380.10">
    <property type="entry name" value="Naphthalene 1,2-dioxygenase Alpha Subunit, Chain A, domain 1"/>
    <property type="match status" value="1"/>
</dbReference>
<dbReference type="Pfam" id="PF00355">
    <property type="entry name" value="Rieske"/>
    <property type="match status" value="1"/>
</dbReference>
<protein>
    <submittedName>
        <fullName evidence="7">Rieske (2Fe-2S) domain protein</fullName>
    </submittedName>
</protein>
<dbReference type="OrthoDB" id="9800776at2"/>
<dbReference type="GO" id="GO:0046872">
    <property type="term" value="F:metal ion binding"/>
    <property type="evidence" value="ECO:0007669"/>
    <property type="project" value="UniProtKB-KW"/>
</dbReference>
<dbReference type="AlphaFoldDB" id="A8MLZ2"/>
<dbReference type="GO" id="GO:0016705">
    <property type="term" value="F:oxidoreductase activity, acting on paired donors, with incorporation or reduction of molecular oxygen"/>
    <property type="evidence" value="ECO:0007669"/>
    <property type="project" value="UniProtKB-ARBA"/>
</dbReference>
<dbReference type="GO" id="GO:0004497">
    <property type="term" value="F:monooxygenase activity"/>
    <property type="evidence" value="ECO:0007669"/>
    <property type="project" value="UniProtKB-ARBA"/>
</dbReference>
<feature type="domain" description="Rieske" evidence="6">
    <location>
        <begin position="6"/>
        <end position="112"/>
    </location>
</feature>
<dbReference type="HOGENOM" id="CLU_039484_1_1_9"/>
<dbReference type="CDD" id="cd03469">
    <property type="entry name" value="Rieske_RO_Alpha_N"/>
    <property type="match status" value="1"/>
</dbReference>
<dbReference type="PANTHER" id="PTHR21266">
    <property type="entry name" value="IRON-SULFUR DOMAIN CONTAINING PROTEIN"/>
    <property type="match status" value="1"/>
</dbReference>
<gene>
    <name evidence="7" type="ordered locus">Clos_0599</name>
</gene>
<dbReference type="eggNOG" id="COG4638">
    <property type="taxonomic scope" value="Bacteria"/>
</dbReference>
<evidence type="ECO:0000256" key="3">
    <source>
        <dbReference type="ARBA" id="ARBA00023002"/>
    </source>
</evidence>
<keyword evidence="4" id="KW-0408">Iron</keyword>
<evidence type="ECO:0000256" key="4">
    <source>
        <dbReference type="ARBA" id="ARBA00023004"/>
    </source>
</evidence>
<dbReference type="SUPFAM" id="SSF50022">
    <property type="entry name" value="ISP domain"/>
    <property type="match status" value="1"/>
</dbReference>
<sequence>MISNQWYAILPSKKVKTDKIVGVKRMNLDLAIFRNSKGEIGCVVDQCTHRGAALSLGKVKDDCIQCPFHGLEFNKIGKCMFIPANGKASTGDISRYNVKHYPVREENGIIYLWYGDEEKITDDLPFFDKEIDDSFVFSELEDHWNSHYSRCIENQLDVVHLPFVHQSTIGRGNKTLVNGPKVVWEDGILTTSANNELDQGQKPKSPEECVIKDTHLSFRFPNIWMNHISENIKVIIYFAPVDDENTVLYIRFYCKLTSLRPINSLIAYIGKFANKTVERQDKRVVITQKPKASSLRSGEKLVPGDGPIIKYRKIREELINSTVK</sequence>
<reference evidence="8" key="1">
    <citation type="submission" date="2007-10" db="EMBL/GenBank/DDBJ databases">
        <title>Complete genome of Alkaliphilus oremlandii OhILAs.</title>
        <authorList>
            <person name="Copeland A."/>
            <person name="Lucas S."/>
            <person name="Lapidus A."/>
            <person name="Barry K."/>
            <person name="Detter J.C."/>
            <person name="Glavina del Rio T."/>
            <person name="Hammon N."/>
            <person name="Israni S."/>
            <person name="Dalin E."/>
            <person name="Tice H."/>
            <person name="Pitluck S."/>
            <person name="Chain P."/>
            <person name="Malfatti S."/>
            <person name="Shin M."/>
            <person name="Vergez L."/>
            <person name="Schmutz J."/>
            <person name="Larimer F."/>
            <person name="Land M."/>
            <person name="Hauser L."/>
            <person name="Kyrpides N."/>
            <person name="Mikhailova N."/>
            <person name="Stolz J.F."/>
            <person name="Dawson A."/>
            <person name="Fisher E."/>
            <person name="Crable B."/>
            <person name="Perera E."/>
            <person name="Lisak J."/>
            <person name="Ranganathan M."/>
            <person name="Basu P."/>
            <person name="Richardson P."/>
        </authorList>
    </citation>
    <scope>NUCLEOTIDE SEQUENCE [LARGE SCALE GENOMIC DNA]</scope>
    <source>
        <strain evidence="8">OhILAs</strain>
    </source>
</reference>
<evidence type="ECO:0000313" key="7">
    <source>
        <dbReference type="EMBL" id="ABW18159.1"/>
    </source>
</evidence>
<dbReference type="RefSeq" id="WP_012158473.1">
    <property type="nucleotide sequence ID" value="NC_009922.1"/>
</dbReference>
<dbReference type="InterPro" id="IPR036922">
    <property type="entry name" value="Rieske_2Fe-2S_sf"/>
</dbReference>
<evidence type="ECO:0000256" key="5">
    <source>
        <dbReference type="ARBA" id="ARBA00023014"/>
    </source>
</evidence>
<dbReference type="PANTHER" id="PTHR21266:SF59">
    <property type="entry name" value="BLR4922 PROTEIN"/>
    <property type="match status" value="1"/>
</dbReference>
<dbReference type="EMBL" id="CP000853">
    <property type="protein sequence ID" value="ABW18159.1"/>
    <property type="molecule type" value="Genomic_DNA"/>
</dbReference>
<keyword evidence="2" id="KW-0479">Metal-binding</keyword>